<evidence type="ECO:0000313" key="2">
    <source>
        <dbReference type="EMBL" id="KAG9391019.1"/>
    </source>
</evidence>
<reference evidence="2" key="1">
    <citation type="submission" date="2021-05" db="EMBL/GenBank/DDBJ databases">
        <title>A free-living protist that lacks canonical eukaryotic 1 DNA replication and segregation systems.</title>
        <authorList>
            <person name="Salas-Leiva D.E."/>
            <person name="Tromer E.C."/>
            <person name="Curtis B.A."/>
            <person name="Jerlstrom-Hultqvist J."/>
            <person name="Kolisko M."/>
            <person name="Yi Z."/>
            <person name="Salas-Leiva J.S."/>
            <person name="Gallot-Lavallee L."/>
            <person name="Kops G.J.P.L."/>
            <person name="Archibald J.M."/>
            <person name="Simpson A.G.B."/>
            <person name="Roger A.J."/>
        </authorList>
    </citation>
    <scope>NUCLEOTIDE SEQUENCE</scope>
    <source>
        <strain evidence="2">BICM</strain>
    </source>
</reference>
<protein>
    <submittedName>
        <fullName evidence="2">Uncharacterized protein</fullName>
    </submittedName>
</protein>
<keyword evidence="3" id="KW-1185">Reference proteome</keyword>
<organism evidence="2 3">
    <name type="scientific">Carpediemonas membranifera</name>
    <dbReference type="NCBI Taxonomy" id="201153"/>
    <lineage>
        <taxon>Eukaryota</taxon>
        <taxon>Metamonada</taxon>
        <taxon>Carpediemonas-like organisms</taxon>
        <taxon>Carpediemonas</taxon>
    </lineage>
</organism>
<accession>A0A8J6B1N7</accession>
<gene>
    <name evidence="2" type="ORF">J8273_7293</name>
</gene>
<proteinExistence type="predicted"/>
<dbReference type="AlphaFoldDB" id="A0A8J6B1N7"/>
<feature type="region of interest" description="Disordered" evidence="1">
    <location>
        <begin position="1"/>
        <end position="199"/>
    </location>
</feature>
<feature type="compositionally biased region" description="Polar residues" evidence="1">
    <location>
        <begin position="58"/>
        <end position="82"/>
    </location>
</feature>
<comment type="caution">
    <text evidence="2">The sequence shown here is derived from an EMBL/GenBank/DDBJ whole genome shotgun (WGS) entry which is preliminary data.</text>
</comment>
<dbReference type="EMBL" id="JAHDYR010000062">
    <property type="protein sequence ID" value="KAG9391019.1"/>
    <property type="molecule type" value="Genomic_DNA"/>
</dbReference>
<sequence length="199" mass="20905">MARSPAFYASPAAQPWNSRAPIRSSPMGGGPDTSIGPRSTEIPVRSPVRTDSGYTPRFSLSMTSSLTTGRTVPSTQQHSAYQGVSRYGPGPGPRMTRLPAPTNSGARNPTYAAPLEEPGKPVVGRGAEASAPSFSRPQSRGPALASRTVARGSMARRATTPSPSHMVPGTYRARRTVNSGPDPSLPGCSDRRASSARRF</sequence>
<name>A0A8J6B1N7_9EUKA</name>
<evidence type="ECO:0000256" key="1">
    <source>
        <dbReference type="SAM" id="MobiDB-lite"/>
    </source>
</evidence>
<evidence type="ECO:0000313" key="3">
    <source>
        <dbReference type="Proteomes" id="UP000717585"/>
    </source>
</evidence>
<dbReference type="Proteomes" id="UP000717585">
    <property type="component" value="Unassembled WGS sequence"/>
</dbReference>